<organism evidence="2">
    <name type="scientific">marine metagenome</name>
    <dbReference type="NCBI Taxonomy" id="408172"/>
    <lineage>
        <taxon>unclassified sequences</taxon>
        <taxon>metagenomes</taxon>
        <taxon>ecological metagenomes</taxon>
    </lineage>
</organism>
<dbReference type="SUPFAM" id="SSF49764">
    <property type="entry name" value="HSP20-like chaperones"/>
    <property type="match status" value="1"/>
</dbReference>
<sequence length="159" mass="17929">MVKAKERQEMTLVRCEPFRGLANIEGLFDDMFWGLSSNRNETAQVSYGTWIPAVDIYEDGEKALIIKAELPGLDRDDIKVMVEDNKLSISGERKFKSDVSDDRVHRLERSYGAFQRSFRLPTTVESSQVQADYTDGTLTIALPLREDAKPKQIPIGSAS</sequence>
<feature type="domain" description="SHSP" evidence="1">
    <location>
        <begin position="45"/>
        <end position="158"/>
    </location>
</feature>
<gene>
    <name evidence="2" type="ORF">METZ01_LOCUS59935</name>
</gene>
<dbReference type="PROSITE" id="PS01031">
    <property type="entry name" value="SHSP"/>
    <property type="match status" value="1"/>
</dbReference>
<accession>A0A381SUU9</accession>
<dbReference type="Gene3D" id="2.60.40.790">
    <property type="match status" value="1"/>
</dbReference>
<proteinExistence type="predicted"/>
<name>A0A381SUU9_9ZZZZ</name>
<reference evidence="2" key="1">
    <citation type="submission" date="2018-05" db="EMBL/GenBank/DDBJ databases">
        <authorList>
            <person name="Lanie J.A."/>
            <person name="Ng W.-L."/>
            <person name="Kazmierczak K.M."/>
            <person name="Andrzejewski T.M."/>
            <person name="Davidsen T.M."/>
            <person name="Wayne K.J."/>
            <person name="Tettelin H."/>
            <person name="Glass J.I."/>
            <person name="Rusch D."/>
            <person name="Podicherti R."/>
            <person name="Tsui H.-C.T."/>
            <person name="Winkler M.E."/>
        </authorList>
    </citation>
    <scope>NUCLEOTIDE SEQUENCE</scope>
</reference>
<dbReference type="InterPro" id="IPR002068">
    <property type="entry name" value="A-crystallin/Hsp20_dom"/>
</dbReference>
<protein>
    <recommendedName>
        <fullName evidence="1">SHSP domain-containing protein</fullName>
    </recommendedName>
</protein>
<dbReference type="PANTHER" id="PTHR11527">
    <property type="entry name" value="HEAT-SHOCK PROTEIN 20 FAMILY MEMBER"/>
    <property type="match status" value="1"/>
</dbReference>
<dbReference type="Pfam" id="PF00011">
    <property type="entry name" value="HSP20"/>
    <property type="match status" value="1"/>
</dbReference>
<dbReference type="InterPro" id="IPR031107">
    <property type="entry name" value="Small_HSP"/>
</dbReference>
<evidence type="ECO:0000313" key="2">
    <source>
        <dbReference type="EMBL" id="SVA07081.1"/>
    </source>
</evidence>
<dbReference type="AlphaFoldDB" id="A0A381SUU9"/>
<dbReference type="InterPro" id="IPR008978">
    <property type="entry name" value="HSP20-like_chaperone"/>
</dbReference>
<evidence type="ECO:0000259" key="1">
    <source>
        <dbReference type="PROSITE" id="PS01031"/>
    </source>
</evidence>
<dbReference type="EMBL" id="UINC01003523">
    <property type="protein sequence ID" value="SVA07081.1"/>
    <property type="molecule type" value="Genomic_DNA"/>
</dbReference>
<dbReference type="CDD" id="cd06464">
    <property type="entry name" value="ACD_sHsps-like"/>
    <property type="match status" value="1"/>
</dbReference>